<keyword evidence="13" id="KW-1185">Reference proteome</keyword>
<keyword evidence="3 9" id="KW-0862">Zinc</keyword>
<evidence type="ECO:0000256" key="5">
    <source>
        <dbReference type="ARBA" id="ARBA00023125"/>
    </source>
</evidence>
<organism evidence="12 13">
    <name type="scientific">Dendrobium catenatum</name>
    <dbReference type="NCBI Taxonomy" id="906689"/>
    <lineage>
        <taxon>Eukaryota</taxon>
        <taxon>Viridiplantae</taxon>
        <taxon>Streptophyta</taxon>
        <taxon>Embryophyta</taxon>
        <taxon>Tracheophyta</taxon>
        <taxon>Spermatophyta</taxon>
        <taxon>Magnoliopsida</taxon>
        <taxon>Liliopsida</taxon>
        <taxon>Asparagales</taxon>
        <taxon>Orchidaceae</taxon>
        <taxon>Epidendroideae</taxon>
        <taxon>Malaxideae</taxon>
        <taxon>Dendrobiinae</taxon>
        <taxon>Dendrobium</taxon>
    </lineage>
</organism>
<comment type="function">
    <text evidence="9">Transcription factor that binds specifically to a 5'-AA[AG]G-3' consensus core sequence.</text>
</comment>
<protein>
    <recommendedName>
        <fullName evidence="9">Dof zinc finger protein</fullName>
    </recommendedName>
</protein>
<evidence type="ECO:0000256" key="6">
    <source>
        <dbReference type="ARBA" id="ARBA00023163"/>
    </source>
</evidence>
<proteinExistence type="predicted"/>
<keyword evidence="2 8" id="KW-0863">Zinc-finger</keyword>
<dbReference type="Pfam" id="PF02701">
    <property type="entry name" value="Zn_ribbon_Dof"/>
    <property type="match status" value="1"/>
</dbReference>
<dbReference type="PROSITE" id="PS01361">
    <property type="entry name" value="ZF_DOF_1"/>
    <property type="match status" value="1"/>
</dbReference>
<evidence type="ECO:0000256" key="2">
    <source>
        <dbReference type="ARBA" id="ARBA00022771"/>
    </source>
</evidence>
<dbReference type="PROSITE" id="PS50884">
    <property type="entry name" value="ZF_DOF_2"/>
    <property type="match status" value="1"/>
</dbReference>
<dbReference type="EMBL" id="KZ503329">
    <property type="protein sequence ID" value="PKU65583.1"/>
    <property type="molecule type" value="Genomic_DNA"/>
</dbReference>
<evidence type="ECO:0000256" key="3">
    <source>
        <dbReference type="ARBA" id="ARBA00022833"/>
    </source>
</evidence>
<keyword evidence="7 8" id="KW-0539">Nucleus</keyword>
<evidence type="ECO:0000256" key="9">
    <source>
        <dbReference type="RuleBase" id="RU369094"/>
    </source>
</evidence>
<evidence type="ECO:0000313" key="13">
    <source>
        <dbReference type="Proteomes" id="UP000233837"/>
    </source>
</evidence>
<dbReference type="PANTHER" id="PTHR31992">
    <property type="entry name" value="DOF ZINC FINGER PROTEIN DOF1.4-RELATED"/>
    <property type="match status" value="1"/>
</dbReference>
<feature type="region of interest" description="Disordered" evidence="10">
    <location>
        <begin position="104"/>
        <end position="143"/>
    </location>
</feature>
<keyword evidence="4 9" id="KW-0805">Transcription regulation</keyword>
<evidence type="ECO:0000256" key="7">
    <source>
        <dbReference type="ARBA" id="ARBA00023242"/>
    </source>
</evidence>
<name>A0A2I0VQB8_9ASPA</name>
<evidence type="ECO:0000256" key="1">
    <source>
        <dbReference type="ARBA" id="ARBA00022723"/>
    </source>
</evidence>
<evidence type="ECO:0000313" key="12">
    <source>
        <dbReference type="EMBL" id="PKU65583.1"/>
    </source>
</evidence>
<keyword evidence="1 9" id="KW-0479">Metal-binding</keyword>
<reference evidence="12 13" key="1">
    <citation type="journal article" date="2016" name="Sci. Rep.">
        <title>The Dendrobium catenatum Lindl. genome sequence provides insights into polysaccharide synthase, floral development and adaptive evolution.</title>
        <authorList>
            <person name="Zhang G.Q."/>
            <person name="Xu Q."/>
            <person name="Bian C."/>
            <person name="Tsai W.C."/>
            <person name="Yeh C.M."/>
            <person name="Liu K.W."/>
            <person name="Yoshida K."/>
            <person name="Zhang L.S."/>
            <person name="Chang S.B."/>
            <person name="Chen F."/>
            <person name="Shi Y."/>
            <person name="Su Y.Y."/>
            <person name="Zhang Y.Q."/>
            <person name="Chen L.J."/>
            <person name="Yin Y."/>
            <person name="Lin M."/>
            <person name="Huang H."/>
            <person name="Deng H."/>
            <person name="Wang Z.W."/>
            <person name="Zhu S.L."/>
            <person name="Zhao X."/>
            <person name="Deng C."/>
            <person name="Niu S.C."/>
            <person name="Huang J."/>
            <person name="Wang M."/>
            <person name="Liu G.H."/>
            <person name="Yang H.J."/>
            <person name="Xiao X.J."/>
            <person name="Hsiao Y.Y."/>
            <person name="Wu W.L."/>
            <person name="Chen Y.Y."/>
            <person name="Mitsuda N."/>
            <person name="Ohme-Takagi M."/>
            <person name="Luo Y.B."/>
            <person name="Van de Peer Y."/>
            <person name="Liu Z.J."/>
        </authorList>
    </citation>
    <scope>NUCLEOTIDE SEQUENCE [LARGE SCALE GENOMIC DNA]</scope>
    <source>
        <tissue evidence="12">The whole plant</tissue>
    </source>
</reference>
<sequence>MRQRKEREKAKDCAKMEISNANEQQVMSSHGLEELFIACRKPPAPALEKKTRTQPEQALRCPRCDSTNTKFCYYNNYSLSQPRYFCKGCRRYWTKGGSLRNVPVGGGCRKNKRSSSSSSLSSSSSSSSNSIIPSSEKPQDDQTSFISYSHGELTLAFSRQVWPSFADHERFFLGNPNPNSGSSGGYLNFMRNGFLETSNINGYHQINYGNNGSVVEEVEGNNPNTTERSCKMLMDIQMSNGVDGSLGMEYSSWHGIINSSLI</sequence>
<feature type="compositionally biased region" description="Low complexity" evidence="10">
    <location>
        <begin position="114"/>
        <end position="135"/>
    </location>
</feature>
<dbReference type="GO" id="GO:0005634">
    <property type="term" value="C:nucleus"/>
    <property type="evidence" value="ECO:0007669"/>
    <property type="project" value="UniProtKB-SubCell"/>
</dbReference>
<dbReference type="InterPro" id="IPR045174">
    <property type="entry name" value="Dof"/>
</dbReference>
<comment type="subcellular location">
    <subcellularLocation>
        <location evidence="8 9">Nucleus</location>
    </subcellularLocation>
</comment>
<accession>A0A2I0VQB8</accession>
<dbReference type="InterPro" id="IPR003851">
    <property type="entry name" value="Znf_Dof"/>
</dbReference>
<dbReference type="GO" id="GO:0003677">
    <property type="term" value="F:DNA binding"/>
    <property type="evidence" value="ECO:0007669"/>
    <property type="project" value="UniProtKB-UniRule"/>
</dbReference>
<evidence type="ECO:0000256" key="4">
    <source>
        <dbReference type="ARBA" id="ARBA00023015"/>
    </source>
</evidence>
<dbReference type="GO" id="GO:0003700">
    <property type="term" value="F:DNA-binding transcription factor activity"/>
    <property type="evidence" value="ECO:0007669"/>
    <property type="project" value="UniProtKB-UniRule"/>
</dbReference>
<evidence type="ECO:0000256" key="10">
    <source>
        <dbReference type="SAM" id="MobiDB-lite"/>
    </source>
</evidence>
<evidence type="ECO:0000259" key="11">
    <source>
        <dbReference type="PROSITE" id="PS50884"/>
    </source>
</evidence>
<dbReference type="PANTHER" id="PTHR31992:SF123">
    <property type="entry name" value="DOF ZINC FINGER PROTEIN"/>
    <property type="match status" value="1"/>
</dbReference>
<reference evidence="12 13" key="2">
    <citation type="journal article" date="2017" name="Nature">
        <title>The Apostasia genome and the evolution of orchids.</title>
        <authorList>
            <person name="Zhang G.Q."/>
            <person name="Liu K.W."/>
            <person name="Li Z."/>
            <person name="Lohaus R."/>
            <person name="Hsiao Y.Y."/>
            <person name="Niu S.C."/>
            <person name="Wang J.Y."/>
            <person name="Lin Y.C."/>
            <person name="Xu Q."/>
            <person name="Chen L.J."/>
            <person name="Yoshida K."/>
            <person name="Fujiwara S."/>
            <person name="Wang Z.W."/>
            <person name="Zhang Y.Q."/>
            <person name="Mitsuda N."/>
            <person name="Wang M."/>
            <person name="Liu G.H."/>
            <person name="Pecoraro L."/>
            <person name="Huang H.X."/>
            <person name="Xiao X.J."/>
            <person name="Lin M."/>
            <person name="Wu X.Y."/>
            <person name="Wu W.L."/>
            <person name="Chen Y.Y."/>
            <person name="Chang S.B."/>
            <person name="Sakamoto S."/>
            <person name="Ohme-Takagi M."/>
            <person name="Yagi M."/>
            <person name="Zeng S.J."/>
            <person name="Shen C.Y."/>
            <person name="Yeh C.M."/>
            <person name="Luo Y.B."/>
            <person name="Tsai W.C."/>
            <person name="Van de Peer Y."/>
            <person name="Liu Z.J."/>
        </authorList>
    </citation>
    <scope>NUCLEOTIDE SEQUENCE [LARGE SCALE GENOMIC DNA]</scope>
    <source>
        <tissue evidence="12">The whole plant</tissue>
    </source>
</reference>
<dbReference type="Proteomes" id="UP000233837">
    <property type="component" value="Unassembled WGS sequence"/>
</dbReference>
<keyword evidence="6 9" id="KW-0804">Transcription</keyword>
<feature type="domain" description="Dof-type" evidence="11">
    <location>
        <begin position="59"/>
        <end position="113"/>
    </location>
</feature>
<dbReference type="AlphaFoldDB" id="A0A2I0VQB8"/>
<gene>
    <name evidence="12" type="primary">DOF5.3</name>
    <name evidence="12" type="ORF">MA16_Dca023201</name>
</gene>
<dbReference type="GO" id="GO:0008270">
    <property type="term" value="F:zinc ion binding"/>
    <property type="evidence" value="ECO:0007669"/>
    <property type="project" value="UniProtKB-KW"/>
</dbReference>
<evidence type="ECO:0000256" key="8">
    <source>
        <dbReference type="PROSITE-ProRule" id="PRU00071"/>
    </source>
</evidence>
<keyword evidence="5 8" id="KW-0238">DNA-binding</keyword>